<organism evidence="1 2">
    <name type="scientific">Funneliformis caledonium</name>
    <dbReference type="NCBI Taxonomy" id="1117310"/>
    <lineage>
        <taxon>Eukaryota</taxon>
        <taxon>Fungi</taxon>
        <taxon>Fungi incertae sedis</taxon>
        <taxon>Mucoromycota</taxon>
        <taxon>Glomeromycotina</taxon>
        <taxon>Glomeromycetes</taxon>
        <taxon>Glomerales</taxon>
        <taxon>Glomeraceae</taxon>
        <taxon>Funneliformis</taxon>
    </lineage>
</organism>
<comment type="caution">
    <text evidence="1">The sequence shown here is derived from an EMBL/GenBank/DDBJ whole genome shotgun (WGS) entry which is preliminary data.</text>
</comment>
<evidence type="ECO:0000313" key="2">
    <source>
        <dbReference type="Proteomes" id="UP000789570"/>
    </source>
</evidence>
<evidence type="ECO:0000313" key="1">
    <source>
        <dbReference type="EMBL" id="CAG8670640.1"/>
    </source>
</evidence>
<proteinExistence type="predicted"/>
<protein>
    <submittedName>
        <fullName evidence="1">16356_t:CDS:1</fullName>
    </submittedName>
</protein>
<name>A0A9N9HAY8_9GLOM</name>
<accession>A0A9N9HAY8</accession>
<keyword evidence="2" id="KW-1185">Reference proteome</keyword>
<gene>
    <name evidence="1" type="ORF">FCALED_LOCUS12004</name>
</gene>
<feature type="non-terminal residue" evidence="1">
    <location>
        <position position="1"/>
    </location>
</feature>
<dbReference type="EMBL" id="CAJVPQ010005468">
    <property type="protein sequence ID" value="CAG8670640.1"/>
    <property type="molecule type" value="Genomic_DNA"/>
</dbReference>
<dbReference type="OrthoDB" id="2420623at2759"/>
<dbReference type="Proteomes" id="UP000789570">
    <property type="component" value="Unassembled WGS sequence"/>
</dbReference>
<reference evidence="1" key="1">
    <citation type="submission" date="2021-06" db="EMBL/GenBank/DDBJ databases">
        <authorList>
            <person name="Kallberg Y."/>
            <person name="Tangrot J."/>
            <person name="Rosling A."/>
        </authorList>
    </citation>
    <scope>NUCLEOTIDE SEQUENCE</scope>
    <source>
        <strain evidence="1">UK204</strain>
    </source>
</reference>
<dbReference type="AlphaFoldDB" id="A0A9N9HAY8"/>
<sequence length="132" mass="14868">PTPPPLPQKPDVLMRHSASASEISSRTSLEHLSKNNFCKAIINEHAVFCICEQKVLLDKDYDNSRLNEHSRSSRCKLNNKKQQLGLPGLFPILPNKKTKNTTPEPLSLSLTNLTPNISCSKLIFEQIKTYIN</sequence>